<feature type="compositionally biased region" description="Basic and acidic residues" evidence="1">
    <location>
        <begin position="127"/>
        <end position="137"/>
    </location>
</feature>
<name>A0ABQ5INT6_9ASTR</name>
<proteinExistence type="predicted"/>
<sequence>MSSPNRSTSDIEDAFSSMNILNYTSVSSDYFPNIQTFYAKESPTSSPDPITSPAILTPSPYYHHHYYLILDISLFLKNYYHLRSEYVPHLLPQLHKMYLKHHEKQVEDILNYLDELHLHRIERITNKDQKGQRERTLEVPQPSGPTDNVADEAVYEERDDSLVKAATTATSLDVEQDSGNINKTQSKNRGSRTHKLKRLYKVGRSARIVSSEEASLGDQEDASKQGRKIDDIDKDAEITLVDKTQGRYGDDLMFDTYVLDDEEVFVAEQGVSDKYVNLSVDEVTLAQALTALKSEKVQEKANVVEEPSESITTTPTLTTTTAATTITAASTRPRAKGLVIHEQEQAPTPIVSSQQPSQAKIQDKGKAKMIEPESVKKLSKKDQLKLDEEVVQRLQAKFDEQERIKREKAKAKIALKETWDDIQAKIKADCLLAERLQTREQEELTIEDRAKLFQQLLEKRRKHFAAKRVEEKRNKL</sequence>
<reference evidence="2" key="1">
    <citation type="journal article" date="2022" name="Int. J. Mol. Sci.">
        <title>Draft Genome of Tanacetum Coccineum: Genomic Comparison of Closely Related Tanacetum-Family Plants.</title>
        <authorList>
            <person name="Yamashiro T."/>
            <person name="Shiraishi A."/>
            <person name="Nakayama K."/>
            <person name="Satake H."/>
        </authorList>
    </citation>
    <scope>NUCLEOTIDE SEQUENCE</scope>
</reference>
<gene>
    <name evidence="2" type="ORF">Tco_1112175</name>
</gene>
<keyword evidence="3" id="KW-1185">Reference proteome</keyword>
<feature type="region of interest" description="Disordered" evidence="1">
    <location>
        <begin position="127"/>
        <end position="149"/>
    </location>
</feature>
<protein>
    <submittedName>
        <fullName evidence="2">Uncharacterized protein</fullName>
    </submittedName>
</protein>
<evidence type="ECO:0000256" key="1">
    <source>
        <dbReference type="SAM" id="MobiDB-lite"/>
    </source>
</evidence>
<evidence type="ECO:0000313" key="3">
    <source>
        <dbReference type="Proteomes" id="UP001151760"/>
    </source>
</evidence>
<accession>A0ABQ5INT6</accession>
<reference evidence="2" key="2">
    <citation type="submission" date="2022-01" db="EMBL/GenBank/DDBJ databases">
        <authorList>
            <person name="Yamashiro T."/>
            <person name="Shiraishi A."/>
            <person name="Satake H."/>
            <person name="Nakayama K."/>
        </authorList>
    </citation>
    <scope>NUCLEOTIDE SEQUENCE</scope>
</reference>
<evidence type="ECO:0000313" key="2">
    <source>
        <dbReference type="EMBL" id="GJU01837.1"/>
    </source>
</evidence>
<dbReference type="Proteomes" id="UP001151760">
    <property type="component" value="Unassembled WGS sequence"/>
</dbReference>
<feature type="region of interest" description="Disordered" evidence="1">
    <location>
        <begin position="210"/>
        <end position="229"/>
    </location>
</feature>
<organism evidence="2 3">
    <name type="scientific">Tanacetum coccineum</name>
    <dbReference type="NCBI Taxonomy" id="301880"/>
    <lineage>
        <taxon>Eukaryota</taxon>
        <taxon>Viridiplantae</taxon>
        <taxon>Streptophyta</taxon>
        <taxon>Embryophyta</taxon>
        <taxon>Tracheophyta</taxon>
        <taxon>Spermatophyta</taxon>
        <taxon>Magnoliopsida</taxon>
        <taxon>eudicotyledons</taxon>
        <taxon>Gunneridae</taxon>
        <taxon>Pentapetalae</taxon>
        <taxon>asterids</taxon>
        <taxon>campanulids</taxon>
        <taxon>Asterales</taxon>
        <taxon>Asteraceae</taxon>
        <taxon>Asteroideae</taxon>
        <taxon>Anthemideae</taxon>
        <taxon>Anthemidinae</taxon>
        <taxon>Tanacetum</taxon>
    </lineage>
</organism>
<dbReference type="EMBL" id="BQNB010021001">
    <property type="protein sequence ID" value="GJU01837.1"/>
    <property type="molecule type" value="Genomic_DNA"/>
</dbReference>
<comment type="caution">
    <text evidence="2">The sequence shown here is derived from an EMBL/GenBank/DDBJ whole genome shotgun (WGS) entry which is preliminary data.</text>
</comment>